<protein>
    <submittedName>
        <fullName evidence="1">Uncharacterized protein</fullName>
    </submittedName>
</protein>
<comment type="caution">
    <text evidence="1">The sequence shown here is derived from an EMBL/GenBank/DDBJ whole genome shotgun (WGS) entry which is preliminary data.</text>
</comment>
<reference evidence="1 2" key="1">
    <citation type="journal article" date="2015" name="Genome Biol.">
        <title>Comparative genomics of Steinernema reveals deeply conserved gene regulatory networks.</title>
        <authorList>
            <person name="Dillman A.R."/>
            <person name="Macchietto M."/>
            <person name="Porter C.F."/>
            <person name="Rogers A."/>
            <person name="Williams B."/>
            <person name="Antoshechkin I."/>
            <person name="Lee M.M."/>
            <person name="Goodwin Z."/>
            <person name="Lu X."/>
            <person name="Lewis E.E."/>
            <person name="Goodrich-Blair H."/>
            <person name="Stock S.P."/>
            <person name="Adams B.J."/>
            <person name="Sternberg P.W."/>
            <person name="Mortazavi A."/>
        </authorList>
    </citation>
    <scope>NUCLEOTIDE SEQUENCE [LARGE SCALE GENOMIC DNA]</scope>
    <source>
        <strain evidence="1 2">ALL</strain>
    </source>
</reference>
<evidence type="ECO:0000313" key="1">
    <source>
        <dbReference type="EMBL" id="TKR87590.1"/>
    </source>
</evidence>
<name>A0A4U5NWB0_STECR</name>
<reference evidence="1 2" key="2">
    <citation type="journal article" date="2019" name="G3 (Bethesda)">
        <title>Hybrid Assembly of the Genome of the Entomopathogenic Nematode Steinernema carpocapsae Identifies the X-Chromosome.</title>
        <authorList>
            <person name="Serra L."/>
            <person name="Macchietto M."/>
            <person name="Macias-Munoz A."/>
            <person name="McGill C.J."/>
            <person name="Rodriguez I.M."/>
            <person name="Rodriguez B."/>
            <person name="Murad R."/>
            <person name="Mortazavi A."/>
        </authorList>
    </citation>
    <scope>NUCLEOTIDE SEQUENCE [LARGE SCALE GENOMIC DNA]</scope>
    <source>
        <strain evidence="1 2">ALL</strain>
    </source>
</reference>
<sequence length="106" mass="12206">MCGFCRELSFSNLEFGQLCSLKRFEAKIVQKWTQKCEEIVKKFTKNIKFRLVLHCLGSESTLENSEHSSPGCASFAEVRYVRKIPVTKTSDSRFIPLQIYLVVLIP</sequence>
<evidence type="ECO:0000313" key="2">
    <source>
        <dbReference type="Proteomes" id="UP000298663"/>
    </source>
</evidence>
<gene>
    <name evidence="1" type="ORF">L596_011963</name>
</gene>
<dbReference type="AlphaFoldDB" id="A0A4U5NWB0"/>
<organism evidence="1 2">
    <name type="scientific">Steinernema carpocapsae</name>
    <name type="common">Entomopathogenic nematode</name>
    <dbReference type="NCBI Taxonomy" id="34508"/>
    <lineage>
        <taxon>Eukaryota</taxon>
        <taxon>Metazoa</taxon>
        <taxon>Ecdysozoa</taxon>
        <taxon>Nematoda</taxon>
        <taxon>Chromadorea</taxon>
        <taxon>Rhabditida</taxon>
        <taxon>Tylenchina</taxon>
        <taxon>Panagrolaimomorpha</taxon>
        <taxon>Strongyloidoidea</taxon>
        <taxon>Steinernematidae</taxon>
        <taxon>Steinernema</taxon>
    </lineage>
</organism>
<accession>A0A4U5NWB0</accession>
<dbReference type="EMBL" id="AZBU02000003">
    <property type="protein sequence ID" value="TKR87590.1"/>
    <property type="molecule type" value="Genomic_DNA"/>
</dbReference>
<keyword evidence="2" id="KW-1185">Reference proteome</keyword>
<dbReference type="Proteomes" id="UP000298663">
    <property type="component" value="Unassembled WGS sequence"/>
</dbReference>
<proteinExistence type="predicted"/>